<evidence type="ECO:0000313" key="1">
    <source>
        <dbReference type="EMBL" id="VAZ82085.1"/>
    </source>
</evidence>
<evidence type="ECO:0000313" key="2">
    <source>
        <dbReference type="Proteomes" id="UP000279331"/>
    </source>
</evidence>
<dbReference type="EC" id="3.1.-.-" evidence="1"/>
<gene>
    <name evidence="1" type="ORF">LAUMK42_00889</name>
</gene>
<protein>
    <submittedName>
        <fullName evidence="1">Ribonuclease VapC35</fullName>
        <ecNumber evidence="1">3.1.-.-</ecNumber>
    </submittedName>
</protein>
<keyword evidence="1" id="KW-0378">Hydrolase</keyword>
<dbReference type="RefSeq" id="WP_255245973.1">
    <property type="nucleotide sequence ID" value="NZ_CADEAW010000053.1"/>
</dbReference>
<sequence length="73" mass="7750">MARVARYEVDEVVRAAAATYPDAALRFLDAIHVATAHAAFSSWLVTFVAYDERLLAAAAAVGLPTAAPGRHQP</sequence>
<accession>A0AB38UNQ2</accession>
<proteinExistence type="predicted"/>
<dbReference type="EMBL" id="UPHL01000026">
    <property type="protein sequence ID" value="VAZ82085.1"/>
    <property type="molecule type" value="Genomic_DNA"/>
</dbReference>
<organism evidence="1 2">
    <name type="scientific">Mycobacterium persicum</name>
    <dbReference type="NCBI Taxonomy" id="1487726"/>
    <lineage>
        <taxon>Bacteria</taxon>
        <taxon>Bacillati</taxon>
        <taxon>Actinomycetota</taxon>
        <taxon>Actinomycetes</taxon>
        <taxon>Mycobacteriales</taxon>
        <taxon>Mycobacteriaceae</taxon>
        <taxon>Mycobacterium</taxon>
    </lineage>
</organism>
<dbReference type="AlphaFoldDB" id="A0AB38UNQ2"/>
<name>A0AB38UNQ2_9MYCO</name>
<comment type="caution">
    <text evidence="1">The sequence shown here is derived from an EMBL/GenBank/DDBJ whole genome shotgun (WGS) entry which is preliminary data.</text>
</comment>
<dbReference type="Proteomes" id="UP000279331">
    <property type="component" value="Unassembled WGS sequence"/>
</dbReference>
<reference evidence="1 2" key="1">
    <citation type="submission" date="2018-09" db="EMBL/GenBank/DDBJ databases">
        <authorList>
            <person name="Tagini F."/>
        </authorList>
    </citation>
    <scope>NUCLEOTIDE SEQUENCE [LARGE SCALE GENOMIC DNA]</scope>
    <source>
        <strain evidence="1 2">MK42</strain>
    </source>
</reference>
<dbReference type="GO" id="GO:0016787">
    <property type="term" value="F:hydrolase activity"/>
    <property type="evidence" value="ECO:0007669"/>
    <property type="project" value="UniProtKB-KW"/>
</dbReference>